<organism evidence="1 2">
    <name type="scientific">Candidatus Liptonbacteria bacterium RIFCSPHIGHO2_01_FULL_57_28</name>
    <dbReference type="NCBI Taxonomy" id="1798647"/>
    <lineage>
        <taxon>Bacteria</taxon>
        <taxon>Candidatus Liptoniibacteriota</taxon>
    </lineage>
</organism>
<comment type="caution">
    <text evidence="1">The sequence shown here is derived from an EMBL/GenBank/DDBJ whole genome shotgun (WGS) entry which is preliminary data.</text>
</comment>
<dbReference type="Proteomes" id="UP000179059">
    <property type="component" value="Unassembled WGS sequence"/>
</dbReference>
<dbReference type="STRING" id="1798647.A2855_03025"/>
<gene>
    <name evidence="1" type="ORF">A2855_03025</name>
</gene>
<name>A0A1G2C9D6_9BACT</name>
<evidence type="ECO:0000313" key="1">
    <source>
        <dbReference type="EMBL" id="OGY97826.1"/>
    </source>
</evidence>
<proteinExistence type="predicted"/>
<protein>
    <submittedName>
        <fullName evidence="1">Uncharacterized protein</fullName>
    </submittedName>
</protein>
<sequence>MCEHPLVPASLIAELCDACVVRREEAARQSAKQPQPIGLRPTNGKSRWVPLRSMLLRVDQAGAVRIEAQYCRPIERDPGREDGGEIMIKPEGHDRWVWADCLDPVLFGGASKAHVEARAMGAVTAFFSKRHTHVEVGWA</sequence>
<reference evidence="1 2" key="1">
    <citation type="journal article" date="2016" name="Nat. Commun.">
        <title>Thousands of microbial genomes shed light on interconnected biogeochemical processes in an aquifer system.</title>
        <authorList>
            <person name="Anantharaman K."/>
            <person name="Brown C.T."/>
            <person name="Hug L.A."/>
            <person name="Sharon I."/>
            <person name="Castelle C.J."/>
            <person name="Probst A.J."/>
            <person name="Thomas B.C."/>
            <person name="Singh A."/>
            <person name="Wilkins M.J."/>
            <person name="Karaoz U."/>
            <person name="Brodie E.L."/>
            <person name="Williams K.H."/>
            <person name="Hubbard S.S."/>
            <person name="Banfield J.F."/>
        </authorList>
    </citation>
    <scope>NUCLEOTIDE SEQUENCE [LARGE SCALE GENOMIC DNA]</scope>
</reference>
<dbReference type="AlphaFoldDB" id="A0A1G2C9D6"/>
<accession>A0A1G2C9D6</accession>
<evidence type="ECO:0000313" key="2">
    <source>
        <dbReference type="Proteomes" id="UP000179059"/>
    </source>
</evidence>
<dbReference type="EMBL" id="MHKX01000022">
    <property type="protein sequence ID" value="OGY97826.1"/>
    <property type="molecule type" value="Genomic_DNA"/>
</dbReference>